<dbReference type="EMBL" id="BARU01019794">
    <property type="protein sequence ID" value="GAH56947.1"/>
    <property type="molecule type" value="Genomic_DNA"/>
</dbReference>
<feature type="non-terminal residue" evidence="1">
    <location>
        <position position="174"/>
    </location>
</feature>
<protein>
    <submittedName>
        <fullName evidence="1">Uncharacterized protein</fullName>
    </submittedName>
</protein>
<organism evidence="1">
    <name type="scientific">marine sediment metagenome</name>
    <dbReference type="NCBI Taxonomy" id="412755"/>
    <lineage>
        <taxon>unclassified sequences</taxon>
        <taxon>metagenomes</taxon>
        <taxon>ecological metagenomes</taxon>
    </lineage>
</organism>
<evidence type="ECO:0000313" key="1">
    <source>
        <dbReference type="EMBL" id="GAH56947.1"/>
    </source>
</evidence>
<dbReference type="AlphaFoldDB" id="X1GIG1"/>
<sequence>MKEEVRLKSRHFEIKNDHVPVEAICELADKALDSGDNKKISEALADIHKYTASLGRGDVYVHKPKASLTKSSCIEYINENTISDYLNALIGFTACSLVEQDRSAISVLEEHFKHLHSIWMVKAFKRQDDNYGAEMLMVFLSDAIGMLCGYHGMGRSETVVACRHQAENKCIVWN</sequence>
<proteinExistence type="predicted"/>
<comment type="caution">
    <text evidence="1">The sequence shown here is derived from an EMBL/GenBank/DDBJ whole genome shotgun (WGS) entry which is preliminary data.</text>
</comment>
<accession>X1GIG1</accession>
<gene>
    <name evidence="1" type="ORF">S03H2_32575</name>
</gene>
<reference evidence="1" key="1">
    <citation type="journal article" date="2014" name="Front. Microbiol.">
        <title>High frequency of phylogenetically diverse reductive dehalogenase-homologous genes in deep subseafloor sedimentary metagenomes.</title>
        <authorList>
            <person name="Kawai M."/>
            <person name="Futagami T."/>
            <person name="Toyoda A."/>
            <person name="Takaki Y."/>
            <person name="Nishi S."/>
            <person name="Hori S."/>
            <person name="Arai W."/>
            <person name="Tsubouchi T."/>
            <person name="Morono Y."/>
            <person name="Uchiyama I."/>
            <person name="Ito T."/>
            <person name="Fujiyama A."/>
            <person name="Inagaki F."/>
            <person name="Takami H."/>
        </authorList>
    </citation>
    <scope>NUCLEOTIDE SEQUENCE</scope>
    <source>
        <strain evidence="1">Expedition CK06-06</strain>
    </source>
</reference>
<name>X1GIG1_9ZZZZ</name>